<accession>A0A2L0EPG3</accession>
<evidence type="ECO:0000313" key="2">
    <source>
        <dbReference type="Proteomes" id="UP000238348"/>
    </source>
</evidence>
<proteinExistence type="predicted"/>
<organism evidence="1 2">
    <name type="scientific">Sorangium cellulosum</name>
    <name type="common">Polyangium cellulosum</name>
    <dbReference type="NCBI Taxonomy" id="56"/>
    <lineage>
        <taxon>Bacteria</taxon>
        <taxon>Pseudomonadati</taxon>
        <taxon>Myxococcota</taxon>
        <taxon>Polyangia</taxon>
        <taxon>Polyangiales</taxon>
        <taxon>Polyangiaceae</taxon>
        <taxon>Sorangium</taxon>
    </lineage>
</organism>
<evidence type="ECO:0000313" key="1">
    <source>
        <dbReference type="EMBL" id="AUX41203.1"/>
    </source>
</evidence>
<reference evidence="1 2" key="1">
    <citation type="submission" date="2015-09" db="EMBL/GenBank/DDBJ databases">
        <title>Sorangium comparison.</title>
        <authorList>
            <person name="Zaburannyi N."/>
            <person name="Bunk B."/>
            <person name="Overmann J."/>
            <person name="Mueller R."/>
        </authorList>
    </citation>
    <scope>NUCLEOTIDE SEQUENCE [LARGE SCALE GENOMIC DNA]</scope>
    <source>
        <strain evidence="1 2">So ce26</strain>
    </source>
</reference>
<name>A0A2L0EPG3_SORCE</name>
<gene>
    <name evidence="1" type="ORF">SOCE26_026130</name>
</gene>
<dbReference type="Proteomes" id="UP000238348">
    <property type="component" value="Chromosome"/>
</dbReference>
<sequence>MEQYPVHRMIDLTVQPLRSYSCQAGKVDIWCPAPALMVTRVTGTLVTEGATAIEEVMLRRAAEDGRLLVFNDWEQMNDYEQAARTRLTEASRSILETLDGGHFLLRSRVVVFGVQVANAALRKLAVHPSRASFERSLGDALRERGPAV</sequence>
<protein>
    <submittedName>
        <fullName evidence="1">Uncharacterized protein</fullName>
    </submittedName>
</protein>
<dbReference type="EMBL" id="CP012673">
    <property type="protein sequence ID" value="AUX41203.1"/>
    <property type="molecule type" value="Genomic_DNA"/>
</dbReference>
<dbReference type="AlphaFoldDB" id="A0A2L0EPG3"/>